<keyword evidence="2 5" id="KW-0533">Nickel</keyword>
<dbReference type="PANTHER" id="PTHR34535:SF3">
    <property type="entry name" value="HYDROGENASE MATURATION FACTOR HYPA"/>
    <property type="match status" value="1"/>
</dbReference>
<organism evidence="6 7">
    <name type="scientific">Candidatus Competibacter phosphatis</name>
    <dbReference type="NCBI Taxonomy" id="221280"/>
    <lineage>
        <taxon>Bacteria</taxon>
        <taxon>Pseudomonadati</taxon>
        <taxon>Pseudomonadota</taxon>
        <taxon>Gammaproteobacteria</taxon>
        <taxon>Candidatus Competibacteraceae</taxon>
        <taxon>Candidatus Competibacter</taxon>
    </lineage>
</organism>
<feature type="binding site" evidence="5">
    <location>
        <position position="92"/>
    </location>
    <ligand>
        <name>Zn(2+)</name>
        <dbReference type="ChEBI" id="CHEBI:29105"/>
    </ligand>
</feature>
<evidence type="ECO:0000256" key="5">
    <source>
        <dbReference type="HAMAP-Rule" id="MF_00213"/>
    </source>
</evidence>
<comment type="caution">
    <text evidence="6">The sequence shown here is derived from an EMBL/GenBank/DDBJ whole genome shotgun (WGS) entry which is preliminary data.</text>
</comment>
<evidence type="ECO:0000256" key="1">
    <source>
        <dbReference type="ARBA" id="ARBA00010748"/>
    </source>
</evidence>
<dbReference type="Proteomes" id="UP000760480">
    <property type="component" value="Unassembled WGS sequence"/>
</dbReference>
<dbReference type="InterPro" id="IPR000688">
    <property type="entry name" value="HypA/HybF"/>
</dbReference>
<feature type="binding site" evidence="5">
    <location>
        <position position="76"/>
    </location>
    <ligand>
        <name>Zn(2+)</name>
        <dbReference type="ChEBI" id="CHEBI:29105"/>
    </ligand>
</feature>
<evidence type="ECO:0000313" key="6">
    <source>
        <dbReference type="EMBL" id="NMQ17937.1"/>
    </source>
</evidence>
<keyword evidence="7" id="KW-1185">Reference proteome</keyword>
<dbReference type="HAMAP" id="MF_00213">
    <property type="entry name" value="HypA_HybF"/>
    <property type="match status" value="1"/>
</dbReference>
<dbReference type="EMBL" id="SPMZ01000004">
    <property type="protein sequence ID" value="NMQ17937.1"/>
    <property type="molecule type" value="Genomic_DNA"/>
</dbReference>
<dbReference type="InterPro" id="IPR020538">
    <property type="entry name" value="Hydgase_Ni_incorp_HypA/HybF_CS"/>
</dbReference>
<comment type="function">
    <text evidence="5">Involved in the maturation of [NiFe] hydrogenases. Required for nickel insertion into the metal center of the hydrogenase.</text>
</comment>
<dbReference type="Gene3D" id="3.30.2320.80">
    <property type="match status" value="1"/>
</dbReference>
<dbReference type="NCBIfam" id="TIGR00100">
    <property type="entry name" value="hypA"/>
    <property type="match status" value="1"/>
</dbReference>
<proteinExistence type="inferred from homology"/>
<dbReference type="PANTHER" id="PTHR34535">
    <property type="entry name" value="HYDROGENASE MATURATION FACTOR HYPA"/>
    <property type="match status" value="1"/>
</dbReference>
<dbReference type="PIRSF" id="PIRSF004761">
    <property type="entry name" value="Hydrgn_mat_HypA"/>
    <property type="match status" value="1"/>
</dbReference>
<reference evidence="6 7" key="1">
    <citation type="submission" date="2019-03" db="EMBL/GenBank/DDBJ databases">
        <title>Metabolic reconstructions from genomes of highly enriched 'Candidatus Accumulibacter' and 'Candidatus Competibacter' bioreactor populations.</title>
        <authorList>
            <person name="Annavajhala M.K."/>
            <person name="Welles L."/>
            <person name="Abbas B."/>
            <person name="Sorokin D."/>
            <person name="Park H."/>
            <person name="Van Loosdrecht M."/>
            <person name="Chandran K."/>
        </authorList>
    </citation>
    <scope>NUCLEOTIDE SEQUENCE [LARGE SCALE GENOMIC DNA]</scope>
    <source>
        <strain evidence="6 7">SBR_G</strain>
    </source>
</reference>
<evidence type="ECO:0000256" key="2">
    <source>
        <dbReference type="ARBA" id="ARBA00022596"/>
    </source>
</evidence>
<dbReference type="NCBIfam" id="NF009046">
    <property type="entry name" value="PRK12380.1"/>
    <property type="match status" value="1"/>
</dbReference>
<accession>A0ABX1TF40</accession>
<sequence length="113" mass="12849">MHELSLCESIIETLTTQTHRQGYSRVRRVWLEIGALANVEQDALRFAFEIARRDTVADTAELDIVTLPGQAYCLDCAQVIAVHQYYDPCPCCGGFQWRLTGGNEMRIKELEVE</sequence>
<keyword evidence="3 5" id="KW-0479">Metal-binding</keyword>
<comment type="similarity">
    <text evidence="1 5">Belongs to the HypA/HybF family.</text>
</comment>
<evidence type="ECO:0000256" key="4">
    <source>
        <dbReference type="ARBA" id="ARBA00022833"/>
    </source>
</evidence>
<keyword evidence="4 5" id="KW-0862">Zinc</keyword>
<protein>
    <recommendedName>
        <fullName evidence="5">Hydrogenase maturation factor HypA</fullName>
    </recommendedName>
</protein>
<name>A0ABX1TF40_9GAMM</name>
<gene>
    <name evidence="5 6" type="primary">hypA</name>
    <name evidence="6" type="ORF">E4P82_01205</name>
</gene>
<dbReference type="Pfam" id="PF01155">
    <property type="entry name" value="HypA"/>
    <property type="match status" value="1"/>
</dbReference>
<evidence type="ECO:0000256" key="3">
    <source>
        <dbReference type="ARBA" id="ARBA00022723"/>
    </source>
</evidence>
<feature type="binding site" evidence="5">
    <location>
        <position position="89"/>
    </location>
    <ligand>
        <name>Zn(2+)</name>
        <dbReference type="ChEBI" id="CHEBI:29105"/>
    </ligand>
</feature>
<evidence type="ECO:0000313" key="7">
    <source>
        <dbReference type="Proteomes" id="UP000760480"/>
    </source>
</evidence>
<dbReference type="PROSITE" id="PS01249">
    <property type="entry name" value="HYPA"/>
    <property type="match status" value="1"/>
</dbReference>
<dbReference type="RefSeq" id="WP_169247193.1">
    <property type="nucleotide sequence ID" value="NZ_SPMZ01000004.1"/>
</dbReference>
<feature type="binding site" evidence="5">
    <location>
        <position position="73"/>
    </location>
    <ligand>
        <name>Zn(2+)</name>
        <dbReference type="ChEBI" id="CHEBI:29105"/>
    </ligand>
</feature>
<feature type="binding site" evidence="5">
    <location>
        <position position="2"/>
    </location>
    <ligand>
        <name>Ni(2+)</name>
        <dbReference type="ChEBI" id="CHEBI:49786"/>
    </ligand>
</feature>